<organism evidence="1 2">
    <name type="scientific">Yokenella regensburgei</name>
    <dbReference type="NCBI Taxonomy" id="158877"/>
    <lineage>
        <taxon>Bacteria</taxon>
        <taxon>Pseudomonadati</taxon>
        <taxon>Pseudomonadota</taxon>
        <taxon>Gammaproteobacteria</taxon>
        <taxon>Enterobacterales</taxon>
        <taxon>Enterobacteriaceae</taxon>
        <taxon>Yokenella</taxon>
    </lineage>
</organism>
<accession>A0ABX9RXV4</accession>
<dbReference type="GeneID" id="66905156"/>
<sequence>MKVYINDSSFIGQAKNVDDAISLLDELVGTIYEIKTFSCKNKGAISKGLKDCCIIKDLSLIEFIHGLDRKIKKQREAKERYLQVLCTKPHYKSKHGQGDTILDEQGESLRNTCFDSAAVSKCGAVVVSLNNCPKYSAKTIKVISSVANERNIMNVSYLIDAKNLRWNYEPNPKHRNKPKNIGKHTISEMDLSNDVAQKVLTNGFFINEKVLSFYENNWYCFPSHLANNFHGYKITFHENNKLYAHVNKIMNRICFTPRGQIWHGYC</sequence>
<keyword evidence="2" id="KW-1185">Reference proteome</keyword>
<dbReference type="RefSeq" id="WP_120817045.1">
    <property type="nucleotide sequence ID" value="NZ_RBIZ01000005.1"/>
</dbReference>
<gene>
    <name evidence="1" type="ORF">C7387_3168</name>
</gene>
<name>A0ABX9RXV4_9ENTR</name>
<protein>
    <submittedName>
        <fullName evidence="1">Uncharacterized protein</fullName>
    </submittedName>
</protein>
<dbReference type="Proteomes" id="UP000267341">
    <property type="component" value="Unassembled WGS sequence"/>
</dbReference>
<dbReference type="EMBL" id="RBIZ01000005">
    <property type="protein sequence ID" value="RKR53699.1"/>
    <property type="molecule type" value="Genomic_DNA"/>
</dbReference>
<evidence type="ECO:0000313" key="2">
    <source>
        <dbReference type="Proteomes" id="UP000267341"/>
    </source>
</evidence>
<evidence type="ECO:0000313" key="1">
    <source>
        <dbReference type="EMBL" id="RKR53699.1"/>
    </source>
</evidence>
<reference evidence="1 2" key="1">
    <citation type="submission" date="2018-10" db="EMBL/GenBank/DDBJ databases">
        <title>Genomic Encyclopedia of Type Strains, Phase IV (KMG-IV): sequencing the most valuable type-strain genomes for metagenomic binning, comparative biology and taxonomic classification.</title>
        <authorList>
            <person name="Goeker M."/>
        </authorList>
    </citation>
    <scope>NUCLEOTIDE SEQUENCE [LARGE SCALE GENOMIC DNA]</scope>
    <source>
        <strain evidence="1 2">DSM 5079</strain>
    </source>
</reference>
<comment type="caution">
    <text evidence="1">The sequence shown here is derived from an EMBL/GenBank/DDBJ whole genome shotgun (WGS) entry which is preliminary data.</text>
</comment>
<proteinExistence type="predicted"/>